<comment type="similarity">
    <text evidence="5">Belongs to the NusG family.</text>
</comment>
<dbReference type="SUPFAM" id="SSF50104">
    <property type="entry name" value="Translation proteins SH3-like domain"/>
    <property type="match status" value="1"/>
</dbReference>
<feature type="compositionally biased region" description="Low complexity" evidence="6">
    <location>
        <begin position="17"/>
        <end position="39"/>
    </location>
</feature>
<evidence type="ECO:0000256" key="1">
    <source>
        <dbReference type="ARBA" id="ARBA00022472"/>
    </source>
</evidence>
<evidence type="ECO:0000259" key="7">
    <source>
        <dbReference type="SMART" id="SM00738"/>
    </source>
</evidence>
<evidence type="ECO:0000313" key="9">
    <source>
        <dbReference type="EMBL" id="MBA2225908.1"/>
    </source>
</evidence>
<dbReference type="PANTHER" id="PTHR30265">
    <property type="entry name" value="RHO-INTERACTING TRANSCRIPTION TERMINATION FACTOR NUSG"/>
    <property type="match status" value="1"/>
</dbReference>
<keyword evidence="10" id="KW-1185">Reference proteome</keyword>
<dbReference type="Pfam" id="PF02357">
    <property type="entry name" value="NusG"/>
    <property type="match status" value="1"/>
</dbReference>
<dbReference type="InterPro" id="IPR006645">
    <property type="entry name" value="NGN-like_dom"/>
</dbReference>
<evidence type="ECO:0000256" key="3">
    <source>
        <dbReference type="ARBA" id="ARBA00023015"/>
    </source>
</evidence>
<accession>A0A7V9ABD2</accession>
<dbReference type="Proteomes" id="UP000542342">
    <property type="component" value="Unassembled WGS sequence"/>
</dbReference>
<evidence type="ECO:0000256" key="5">
    <source>
        <dbReference type="HAMAP-Rule" id="MF_00948"/>
    </source>
</evidence>
<keyword evidence="3 5" id="KW-0805">Transcription regulation</keyword>
<reference evidence="9 10" key="1">
    <citation type="submission" date="2020-07" db="EMBL/GenBank/DDBJ databases">
        <title>Thermogemmata thermophila gen. nov., sp. nov., a novel moderate thermophilic planctomycete from a Kamchatka hot spring.</title>
        <authorList>
            <person name="Elcheninov A.G."/>
            <person name="Podosokorskaya O.A."/>
            <person name="Kovaleva O.L."/>
            <person name="Novikov A."/>
            <person name="Bonch-Osmolovskaya E.A."/>
            <person name="Toshchakov S.V."/>
            <person name="Kublanov I.V."/>
        </authorList>
    </citation>
    <scope>NUCLEOTIDE SEQUENCE [LARGE SCALE GENOMIC DNA]</scope>
    <source>
        <strain evidence="9 10">2918</strain>
    </source>
</reference>
<dbReference type="Gene3D" id="3.30.70.940">
    <property type="entry name" value="NusG, N-terminal domain"/>
    <property type="match status" value="1"/>
</dbReference>
<evidence type="ECO:0000256" key="4">
    <source>
        <dbReference type="ARBA" id="ARBA00023163"/>
    </source>
</evidence>
<dbReference type="InterPro" id="IPR014722">
    <property type="entry name" value="Rib_uL2_dom2"/>
</dbReference>
<dbReference type="PANTHER" id="PTHR30265:SF2">
    <property type="entry name" value="TRANSCRIPTION TERMINATION_ANTITERMINATION PROTEIN NUSG"/>
    <property type="match status" value="1"/>
</dbReference>
<dbReference type="SUPFAM" id="SSF82679">
    <property type="entry name" value="N-utilization substance G protein NusG, N-terminal domain"/>
    <property type="match status" value="1"/>
</dbReference>
<dbReference type="GO" id="GO:0006353">
    <property type="term" value="P:DNA-templated transcription termination"/>
    <property type="evidence" value="ECO:0007669"/>
    <property type="project" value="UniProtKB-UniRule"/>
</dbReference>
<dbReference type="GO" id="GO:0032784">
    <property type="term" value="P:regulation of DNA-templated transcription elongation"/>
    <property type="evidence" value="ECO:0007669"/>
    <property type="project" value="InterPro"/>
</dbReference>
<dbReference type="SMART" id="SM00739">
    <property type="entry name" value="KOW"/>
    <property type="match status" value="1"/>
</dbReference>
<dbReference type="InterPro" id="IPR001062">
    <property type="entry name" value="Transcrpt_antiterm_NusG"/>
</dbReference>
<dbReference type="SMART" id="SM00738">
    <property type="entry name" value="NGN"/>
    <property type="match status" value="1"/>
</dbReference>
<sequence>MTDEPNPHVPGNPPANAPEASPTSAAPGSPPAELEVTSPQPSPEETPEAVALETQPELTALETTPASAALETTPEPMALETTPEPMALESAPELKALETTPEPRAIETTPEHAALETIPHPALPESAALETASTGEGGQTSVEKEAGTPPAPAPRKRRSGTTAASGTGRKKKAAQQAASTPPATDTSDAGTPAAPEAAVSPSSSGGNKKWYVIKVASGREESIKTAIERKIKIEGLEQYFGQIVIPYEELVLKKTVKVKDKKTGEMVTQEKKTVKKQKKFPGYLFAELEINDRILYLFRETSGVGDFVGARGARREPTPMTEREVQQILTGVVLPGDRKKLGPRQIVKLDFEKGDKVRIREGAFANMEGEVKAITEAKEEGDTPKVTVQVTVFGRPVDVTLDYWQVDKA</sequence>
<organism evidence="9 10">
    <name type="scientific">Thermogemmata fonticola</name>
    <dbReference type="NCBI Taxonomy" id="2755323"/>
    <lineage>
        <taxon>Bacteria</taxon>
        <taxon>Pseudomonadati</taxon>
        <taxon>Planctomycetota</taxon>
        <taxon>Planctomycetia</taxon>
        <taxon>Gemmatales</taxon>
        <taxon>Gemmataceae</taxon>
        <taxon>Thermogemmata</taxon>
    </lineage>
</organism>
<keyword evidence="1 5" id="KW-0806">Transcription termination</keyword>
<dbReference type="Gene3D" id="2.30.30.30">
    <property type="match status" value="1"/>
</dbReference>
<dbReference type="InterPro" id="IPR036735">
    <property type="entry name" value="NGN_dom_sf"/>
</dbReference>
<keyword evidence="2 5" id="KW-0889">Transcription antitermination</keyword>
<dbReference type="InterPro" id="IPR043425">
    <property type="entry name" value="NusG-like"/>
</dbReference>
<dbReference type="AlphaFoldDB" id="A0A7V9ABD2"/>
<comment type="caution">
    <text evidence="9">The sequence shown here is derived from an EMBL/GenBank/DDBJ whole genome shotgun (WGS) entry which is preliminary data.</text>
</comment>
<dbReference type="HAMAP" id="MF_00948">
    <property type="entry name" value="NusG"/>
    <property type="match status" value="1"/>
</dbReference>
<keyword evidence="4 5" id="KW-0804">Transcription</keyword>
<evidence type="ECO:0000259" key="8">
    <source>
        <dbReference type="SMART" id="SM00739"/>
    </source>
</evidence>
<protein>
    <recommendedName>
        <fullName evidence="5">Transcription termination/antitermination protein NusG</fullName>
    </recommendedName>
</protein>
<dbReference type="GO" id="GO:0031564">
    <property type="term" value="P:transcription antitermination"/>
    <property type="evidence" value="ECO:0007669"/>
    <property type="project" value="UniProtKB-UniRule"/>
</dbReference>
<evidence type="ECO:0000313" key="10">
    <source>
        <dbReference type="Proteomes" id="UP000542342"/>
    </source>
</evidence>
<comment type="function">
    <text evidence="5">Participates in transcription elongation, termination and antitermination.</text>
</comment>
<feature type="domain" description="KOW" evidence="8">
    <location>
        <begin position="350"/>
        <end position="377"/>
    </location>
</feature>
<dbReference type="CDD" id="cd09891">
    <property type="entry name" value="NGN_Bact_1"/>
    <property type="match status" value="1"/>
</dbReference>
<feature type="domain" description="NusG-like N-terminal" evidence="7">
    <location>
        <begin position="207"/>
        <end position="332"/>
    </location>
</feature>
<feature type="compositionally biased region" description="Pro residues" evidence="6">
    <location>
        <begin position="7"/>
        <end position="16"/>
    </location>
</feature>
<dbReference type="InterPro" id="IPR008991">
    <property type="entry name" value="Translation_prot_SH3-like_sf"/>
</dbReference>
<dbReference type="EMBL" id="JACEFB010000003">
    <property type="protein sequence ID" value="MBA2225908.1"/>
    <property type="molecule type" value="Genomic_DNA"/>
</dbReference>
<gene>
    <name evidence="5" type="primary">nusG</name>
    <name evidence="9" type="ORF">H0921_06985</name>
</gene>
<feature type="region of interest" description="Disordered" evidence="6">
    <location>
        <begin position="1"/>
        <end position="206"/>
    </location>
</feature>
<name>A0A7V9ABD2_9BACT</name>
<feature type="compositionally biased region" description="Low complexity" evidence="6">
    <location>
        <begin position="174"/>
        <end position="204"/>
    </location>
</feature>
<evidence type="ECO:0000256" key="6">
    <source>
        <dbReference type="SAM" id="MobiDB-lite"/>
    </source>
</evidence>
<dbReference type="CDD" id="cd06091">
    <property type="entry name" value="KOW_NusG"/>
    <property type="match status" value="1"/>
</dbReference>
<dbReference type="InterPro" id="IPR047050">
    <property type="entry name" value="NGN"/>
</dbReference>
<proteinExistence type="inferred from homology"/>
<dbReference type="RefSeq" id="WP_194537336.1">
    <property type="nucleotide sequence ID" value="NZ_JACEFB010000003.1"/>
</dbReference>
<dbReference type="InterPro" id="IPR005824">
    <property type="entry name" value="KOW"/>
</dbReference>
<dbReference type="GO" id="GO:0005829">
    <property type="term" value="C:cytosol"/>
    <property type="evidence" value="ECO:0007669"/>
    <property type="project" value="TreeGrafter"/>
</dbReference>
<evidence type="ECO:0000256" key="2">
    <source>
        <dbReference type="ARBA" id="ARBA00022814"/>
    </source>
</evidence>
<dbReference type="GO" id="GO:0006354">
    <property type="term" value="P:DNA-templated transcription elongation"/>
    <property type="evidence" value="ECO:0007669"/>
    <property type="project" value="UniProtKB-UniRule"/>
</dbReference>